<protein>
    <recommendedName>
        <fullName evidence="2">Activator of Hsp90 ATPase homologue 1/2-like C-terminal domain-containing protein</fullName>
    </recommendedName>
</protein>
<evidence type="ECO:0000313" key="4">
    <source>
        <dbReference type="Proteomes" id="UP000631535"/>
    </source>
</evidence>
<dbReference type="InterPro" id="IPR023393">
    <property type="entry name" value="START-like_dom_sf"/>
</dbReference>
<evidence type="ECO:0000259" key="2">
    <source>
        <dbReference type="Pfam" id="PF08327"/>
    </source>
</evidence>
<dbReference type="Proteomes" id="UP000631535">
    <property type="component" value="Unassembled WGS sequence"/>
</dbReference>
<dbReference type="InterPro" id="IPR013538">
    <property type="entry name" value="ASHA1/2-like_C"/>
</dbReference>
<name>A0ABQ2LST6_9ACTN</name>
<evidence type="ECO:0000256" key="1">
    <source>
        <dbReference type="ARBA" id="ARBA00006817"/>
    </source>
</evidence>
<evidence type="ECO:0000313" key="3">
    <source>
        <dbReference type="EMBL" id="GGO42645.1"/>
    </source>
</evidence>
<feature type="domain" description="Activator of Hsp90 ATPase homologue 1/2-like C-terminal" evidence="2">
    <location>
        <begin position="23"/>
        <end position="128"/>
    </location>
</feature>
<comment type="caution">
    <text evidence="3">The sequence shown here is derived from an EMBL/GenBank/DDBJ whole genome shotgun (WGS) entry which is preliminary data.</text>
</comment>
<dbReference type="EMBL" id="BMMP01000001">
    <property type="protein sequence ID" value="GGO42645.1"/>
    <property type="molecule type" value="Genomic_DNA"/>
</dbReference>
<dbReference type="RefSeq" id="WP_189035265.1">
    <property type="nucleotide sequence ID" value="NZ_BMMP01000001.1"/>
</dbReference>
<reference evidence="4" key="1">
    <citation type="journal article" date="2019" name="Int. J. Syst. Evol. Microbiol.">
        <title>The Global Catalogue of Microorganisms (GCM) 10K type strain sequencing project: providing services to taxonomists for standard genome sequencing and annotation.</title>
        <authorList>
            <consortium name="The Broad Institute Genomics Platform"/>
            <consortium name="The Broad Institute Genome Sequencing Center for Infectious Disease"/>
            <person name="Wu L."/>
            <person name="Ma J."/>
        </authorList>
    </citation>
    <scope>NUCLEOTIDE SEQUENCE [LARGE SCALE GENOMIC DNA]</scope>
    <source>
        <strain evidence="4">CGMCC 4.7178</strain>
    </source>
</reference>
<organism evidence="3 4">
    <name type="scientific">Streptomyces daqingensis</name>
    <dbReference type="NCBI Taxonomy" id="1472640"/>
    <lineage>
        <taxon>Bacteria</taxon>
        <taxon>Bacillati</taxon>
        <taxon>Actinomycetota</taxon>
        <taxon>Actinomycetes</taxon>
        <taxon>Kitasatosporales</taxon>
        <taxon>Streptomycetaceae</taxon>
        <taxon>Streptomyces</taxon>
    </lineage>
</organism>
<proteinExistence type="inferred from homology"/>
<dbReference type="Pfam" id="PF08327">
    <property type="entry name" value="AHSA1"/>
    <property type="match status" value="1"/>
</dbReference>
<dbReference type="CDD" id="cd07814">
    <property type="entry name" value="SRPBCC_CalC_Aha1-like"/>
    <property type="match status" value="1"/>
</dbReference>
<keyword evidence="4" id="KW-1185">Reference proteome</keyword>
<sequence length="137" mass="15136">MTRPTGLTKDAGYEIGVSKTLPVPPGAVWDYLTGPEGQAAWLGEGPSVELRRGARYTLADGTAGEVRGCQPGVRLRLTRRPPEGGESTVQFTIQARGSRSVLQFHQERLADAQERERQRHHWRAVMERVTYALTPAV</sequence>
<accession>A0ABQ2LST6</accession>
<gene>
    <name evidence="3" type="ORF">GCM10012287_04010</name>
</gene>
<dbReference type="SUPFAM" id="SSF55961">
    <property type="entry name" value="Bet v1-like"/>
    <property type="match status" value="1"/>
</dbReference>
<comment type="similarity">
    <text evidence="1">Belongs to the AHA1 family.</text>
</comment>
<dbReference type="Gene3D" id="3.30.530.20">
    <property type="match status" value="1"/>
</dbReference>